<reference evidence="2" key="1">
    <citation type="submission" date="2023-04" db="EMBL/GenBank/DDBJ databases">
        <title>Phytophthora fragariaefolia NBRC 109709.</title>
        <authorList>
            <person name="Ichikawa N."/>
            <person name="Sato H."/>
            <person name="Tonouchi N."/>
        </authorList>
    </citation>
    <scope>NUCLEOTIDE SEQUENCE</scope>
    <source>
        <strain evidence="2">NBRC 109709</strain>
    </source>
</reference>
<dbReference type="EMBL" id="BSXT01000765">
    <property type="protein sequence ID" value="GMF33764.1"/>
    <property type="molecule type" value="Genomic_DNA"/>
</dbReference>
<sequence>MEKIENRPPAERRVEGISKPHYGGSLGESLGLFLDQARLFFEANNIDYTHEDNRKRVLAIMVSSLTGQAAAWYITQHHEITDITALCRKRSGQRGPSRQPPHQQQSYQRQRDVRTPDGNDAVVTAPNYRVNFYEEKEPAVETELFERLTINAAGIKSSATQIQELRTHQLLVKEGKVNAIPVKILLDSGTDHNVVHKSLATQVVRRKKAIAKRFDGSVTNAQWVNEVKAEIPLEGGYRLKGMIFSEWDLPASHDVILGKLWFSCFNPTINWRSHEVILDCDLLDPYWVIEDHERFFAMAEAAEAAGLTTCSPVSDEGRRSWRRGRLGCGKGDAGWQ</sequence>
<dbReference type="InterPro" id="IPR021109">
    <property type="entry name" value="Peptidase_aspartic_dom_sf"/>
</dbReference>
<feature type="compositionally biased region" description="Basic and acidic residues" evidence="1">
    <location>
        <begin position="1"/>
        <end position="18"/>
    </location>
</feature>
<feature type="region of interest" description="Disordered" evidence="1">
    <location>
        <begin position="1"/>
        <end position="21"/>
    </location>
</feature>
<dbReference type="GO" id="GO:0004190">
    <property type="term" value="F:aspartic-type endopeptidase activity"/>
    <property type="evidence" value="ECO:0007669"/>
    <property type="project" value="InterPro"/>
</dbReference>
<feature type="compositionally biased region" description="Low complexity" evidence="1">
    <location>
        <begin position="93"/>
        <end position="108"/>
    </location>
</feature>
<dbReference type="InterPro" id="IPR001969">
    <property type="entry name" value="Aspartic_peptidase_AS"/>
</dbReference>
<proteinExistence type="predicted"/>
<accession>A0A9W7CIH1</accession>
<dbReference type="AlphaFoldDB" id="A0A9W7CIH1"/>
<organism evidence="2 3">
    <name type="scientific">Phytophthora fragariaefolia</name>
    <dbReference type="NCBI Taxonomy" id="1490495"/>
    <lineage>
        <taxon>Eukaryota</taxon>
        <taxon>Sar</taxon>
        <taxon>Stramenopiles</taxon>
        <taxon>Oomycota</taxon>
        <taxon>Peronosporomycetes</taxon>
        <taxon>Peronosporales</taxon>
        <taxon>Peronosporaceae</taxon>
        <taxon>Phytophthora</taxon>
    </lineage>
</organism>
<evidence type="ECO:0000313" key="3">
    <source>
        <dbReference type="Proteomes" id="UP001165121"/>
    </source>
</evidence>
<dbReference type="Proteomes" id="UP001165121">
    <property type="component" value="Unassembled WGS sequence"/>
</dbReference>
<keyword evidence="3" id="KW-1185">Reference proteome</keyword>
<dbReference type="SUPFAM" id="SSF50630">
    <property type="entry name" value="Acid proteases"/>
    <property type="match status" value="1"/>
</dbReference>
<dbReference type="GO" id="GO:0006508">
    <property type="term" value="P:proteolysis"/>
    <property type="evidence" value="ECO:0007669"/>
    <property type="project" value="InterPro"/>
</dbReference>
<evidence type="ECO:0000256" key="1">
    <source>
        <dbReference type="SAM" id="MobiDB-lite"/>
    </source>
</evidence>
<name>A0A9W7CIH1_9STRA</name>
<gene>
    <name evidence="2" type="ORF">Pfra01_000846100</name>
</gene>
<dbReference type="CDD" id="cd00303">
    <property type="entry name" value="retropepsin_like"/>
    <property type="match status" value="1"/>
</dbReference>
<dbReference type="OrthoDB" id="167658at2759"/>
<dbReference type="Gene3D" id="2.40.70.10">
    <property type="entry name" value="Acid Proteases"/>
    <property type="match status" value="1"/>
</dbReference>
<protein>
    <submittedName>
        <fullName evidence="2">Unnamed protein product</fullName>
    </submittedName>
</protein>
<feature type="region of interest" description="Disordered" evidence="1">
    <location>
        <begin position="90"/>
        <end position="120"/>
    </location>
</feature>
<dbReference type="PROSITE" id="PS00141">
    <property type="entry name" value="ASP_PROTEASE"/>
    <property type="match status" value="1"/>
</dbReference>
<evidence type="ECO:0000313" key="2">
    <source>
        <dbReference type="EMBL" id="GMF33764.1"/>
    </source>
</evidence>
<comment type="caution">
    <text evidence="2">The sequence shown here is derived from an EMBL/GenBank/DDBJ whole genome shotgun (WGS) entry which is preliminary data.</text>
</comment>